<dbReference type="AlphaFoldDB" id="A0AAV7Z138"/>
<feature type="transmembrane region" description="Helical" evidence="1">
    <location>
        <begin position="14"/>
        <end position="32"/>
    </location>
</feature>
<dbReference type="Pfam" id="PF10277">
    <property type="entry name" value="Frag1"/>
    <property type="match status" value="1"/>
</dbReference>
<name>A0AAV7Z138_9EUKA</name>
<organism evidence="3 4">
    <name type="scientific">Anaeramoeba flamelloides</name>
    <dbReference type="NCBI Taxonomy" id="1746091"/>
    <lineage>
        <taxon>Eukaryota</taxon>
        <taxon>Metamonada</taxon>
        <taxon>Anaeramoebidae</taxon>
        <taxon>Anaeramoeba</taxon>
    </lineage>
</organism>
<protein>
    <submittedName>
        <fullName evidence="3">Fasting-inducible integral membrane protein tm6p1-related</fullName>
    </submittedName>
</protein>
<feature type="transmembrane region" description="Helical" evidence="1">
    <location>
        <begin position="63"/>
        <end position="81"/>
    </location>
</feature>
<reference evidence="3" key="1">
    <citation type="submission" date="2022-08" db="EMBL/GenBank/DDBJ databases">
        <title>Novel sulphate-reducing endosymbionts in the free-living metamonad Anaeramoeba.</title>
        <authorList>
            <person name="Jerlstrom-Hultqvist J."/>
            <person name="Cepicka I."/>
            <person name="Gallot-Lavallee L."/>
            <person name="Salas-Leiva D."/>
            <person name="Curtis B.A."/>
            <person name="Zahonova K."/>
            <person name="Pipaliya S."/>
            <person name="Dacks J."/>
            <person name="Roger A.J."/>
        </authorList>
    </citation>
    <scope>NUCLEOTIDE SEQUENCE</scope>
    <source>
        <strain evidence="3">Busselton2</strain>
    </source>
</reference>
<dbReference type="Proteomes" id="UP001146793">
    <property type="component" value="Unassembled WGS sequence"/>
</dbReference>
<gene>
    <name evidence="3" type="ORF">M0812_19789</name>
</gene>
<dbReference type="EMBL" id="JANTQA010000044">
    <property type="protein sequence ID" value="KAJ3434310.1"/>
    <property type="molecule type" value="Genomic_DNA"/>
</dbReference>
<keyword evidence="1" id="KW-0472">Membrane</keyword>
<evidence type="ECO:0000313" key="4">
    <source>
        <dbReference type="Proteomes" id="UP001146793"/>
    </source>
</evidence>
<proteinExistence type="predicted"/>
<accession>A0AAV7Z138</accession>
<feature type="transmembrane region" description="Helical" evidence="1">
    <location>
        <begin position="178"/>
        <end position="197"/>
    </location>
</feature>
<comment type="caution">
    <text evidence="3">The sequence shown here is derived from an EMBL/GenBank/DDBJ whole genome shotgun (WGS) entry which is preliminary data.</text>
</comment>
<dbReference type="InterPro" id="IPR019402">
    <property type="entry name" value="CWH43_N"/>
</dbReference>
<keyword evidence="1" id="KW-1133">Transmembrane helix</keyword>
<feature type="transmembrane region" description="Helical" evidence="1">
    <location>
        <begin position="93"/>
        <end position="116"/>
    </location>
</feature>
<feature type="domain" description="CWH43-like N-terminal" evidence="2">
    <location>
        <begin position="17"/>
        <end position="242"/>
    </location>
</feature>
<keyword evidence="1" id="KW-0812">Transmembrane</keyword>
<evidence type="ECO:0000259" key="2">
    <source>
        <dbReference type="Pfam" id="PF10277"/>
    </source>
</evidence>
<evidence type="ECO:0000256" key="1">
    <source>
        <dbReference type="SAM" id="Phobius"/>
    </source>
</evidence>
<feature type="transmembrane region" description="Helical" evidence="1">
    <location>
        <begin position="144"/>
        <end position="166"/>
    </location>
</feature>
<evidence type="ECO:0000313" key="3">
    <source>
        <dbReference type="EMBL" id="KAJ3434310.1"/>
    </source>
</evidence>
<feature type="transmembrane region" description="Helical" evidence="1">
    <location>
        <begin position="217"/>
        <end position="237"/>
    </location>
</feature>
<sequence length="255" mass="29765">MKNKTYLNVRPKKILRIAVTIISIQILFSHIVSKLNDHVPTTLMFPAISSTQAFFPEKVFCNIGYFVCGFLFVLIEIMLFQKNSSLNRKRFPAMVNVLLLFLGVSVSICLNLQSLVSLPKSYTDKMFQQVHIKSRISLRTRLHFIFAGVVYFGVFMHMIVNLFNLSFIIKVKKRSFQFISQFALFVLYFIMITIFVYCQNQKLSLIQDGLQLSFGLLNLIGFLQHLSVIFMILYYYFLVKELDGWLFVLRNSEKK</sequence>